<proteinExistence type="predicted"/>
<evidence type="ECO:0000313" key="3">
    <source>
        <dbReference type="Proteomes" id="UP001235939"/>
    </source>
</evidence>
<evidence type="ECO:0000313" key="2">
    <source>
        <dbReference type="EMBL" id="UYV74365.1"/>
    </source>
</evidence>
<accession>A0ABY6KZP9</accession>
<feature type="chain" id="PRO_5045583312" evidence="1">
    <location>
        <begin position="19"/>
        <end position="258"/>
    </location>
</feature>
<feature type="signal peptide" evidence="1">
    <location>
        <begin position="1"/>
        <end position="18"/>
    </location>
</feature>
<protein>
    <submittedName>
        <fullName evidence="2">Uncharacterized protein</fullName>
    </submittedName>
</protein>
<gene>
    <name evidence="2" type="ORF">LAZ67_11003237</name>
</gene>
<dbReference type="Proteomes" id="UP001235939">
    <property type="component" value="Chromosome 11"/>
</dbReference>
<dbReference type="EMBL" id="CP092873">
    <property type="protein sequence ID" value="UYV74365.1"/>
    <property type="molecule type" value="Genomic_DNA"/>
</dbReference>
<name>A0ABY6KZP9_9ARAC</name>
<organism evidence="2 3">
    <name type="scientific">Cordylochernes scorpioides</name>
    <dbReference type="NCBI Taxonomy" id="51811"/>
    <lineage>
        <taxon>Eukaryota</taxon>
        <taxon>Metazoa</taxon>
        <taxon>Ecdysozoa</taxon>
        <taxon>Arthropoda</taxon>
        <taxon>Chelicerata</taxon>
        <taxon>Arachnida</taxon>
        <taxon>Pseudoscorpiones</taxon>
        <taxon>Cheliferoidea</taxon>
        <taxon>Chernetidae</taxon>
        <taxon>Cordylochernes</taxon>
    </lineage>
</organism>
<sequence>MKVAVVLVAVCLFVAVQGESVENFTTLVFLFLNSTQSYQGIKLVKLETFDGVCRGRFMDFDSEQSFAEIYRIFSKWQLDLKFYESLPGQMSEDEIMRRLQPCIDRYGDGTPNEVKMGEDRQALSEITLMQDGGPPHISRGAKQLLKDTFGEDRRERENMVLRATKRKYLYFTGLLTKMNEKKCSCPGSNGLLTTTGIFLPSPAQVSVETFPGTLYLKRQGSRRDVRWPEILGSGGWRYLAGVVETFRETGQGAAGQKS</sequence>
<keyword evidence="3" id="KW-1185">Reference proteome</keyword>
<reference evidence="2 3" key="1">
    <citation type="submission" date="2022-01" db="EMBL/GenBank/DDBJ databases">
        <title>A chromosomal length assembly of Cordylochernes scorpioides.</title>
        <authorList>
            <person name="Zeh D."/>
            <person name="Zeh J."/>
        </authorList>
    </citation>
    <scope>NUCLEOTIDE SEQUENCE [LARGE SCALE GENOMIC DNA]</scope>
    <source>
        <strain evidence="2">IN4F17</strain>
        <tissue evidence="2">Whole Body</tissue>
    </source>
</reference>
<evidence type="ECO:0000256" key="1">
    <source>
        <dbReference type="SAM" id="SignalP"/>
    </source>
</evidence>
<keyword evidence="1" id="KW-0732">Signal</keyword>